<dbReference type="InterPro" id="IPR021257">
    <property type="entry name" value="DUF2809"/>
</dbReference>
<evidence type="ECO:0008006" key="6">
    <source>
        <dbReference type="Google" id="ProtNLM"/>
    </source>
</evidence>
<evidence type="ECO:0000313" key="5">
    <source>
        <dbReference type="Proteomes" id="UP000544107"/>
    </source>
</evidence>
<dbReference type="OrthoDB" id="5360192at2"/>
<evidence type="ECO:0000256" key="1">
    <source>
        <dbReference type="SAM" id="Phobius"/>
    </source>
</evidence>
<keyword evidence="1" id="KW-1133">Transmembrane helix</keyword>
<evidence type="ECO:0000313" key="3">
    <source>
        <dbReference type="EMBL" id="OLP48076.1"/>
    </source>
</evidence>
<feature type="transmembrane region" description="Helical" evidence="1">
    <location>
        <begin position="29"/>
        <end position="49"/>
    </location>
</feature>
<keyword evidence="1" id="KW-0472">Membrane</keyword>
<keyword evidence="1" id="KW-0812">Transmembrane</keyword>
<evidence type="ECO:0000313" key="4">
    <source>
        <dbReference type="Proteomes" id="UP000185598"/>
    </source>
</evidence>
<name>A0A1Q9A0Q5_9HYPH</name>
<evidence type="ECO:0000313" key="2">
    <source>
        <dbReference type="EMBL" id="MBB4007722.1"/>
    </source>
</evidence>
<dbReference type="Pfam" id="PF10990">
    <property type="entry name" value="DUF2809"/>
    <property type="match status" value="1"/>
</dbReference>
<comment type="caution">
    <text evidence="3">The sequence shown here is derived from an EMBL/GenBank/DDBJ whole genome shotgun (WGS) entry which is preliminary data.</text>
</comment>
<keyword evidence="4" id="KW-1185">Reference proteome</keyword>
<proteinExistence type="predicted"/>
<organism evidence="3 4">
    <name type="scientific">Allorhizobium taibaishanense</name>
    <dbReference type="NCBI Taxonomy" id="887144"/>
    <lineage>
        <taxon>Bacteria</taxon>
        <taxon>Pseudomonadati</taxon>
        <taxon>Pseudomonadota</taxon>
        <taxon>Alphaproteobacteria</taxon>
        <taxon>Hyphomicrobiales</taxon>
        <taxon>Rhizobiaceae</taxon>
        <taxon>Rhizobium/Agrobacterium group</taxon>
        <taxon>Allorhizobium</taxon>
    </lineage>
</organism>
<protein>
    <recommendedName>
        <fullName evidence="6">DUF2809 domain-containing protein</fullName>
    </recommendedName>
</protein>
<reference evidence="2 5" key="2">
    <citation type="submission" date="2020-08" db="EMBL/GenBank/DDBJ databases">
        <title>Genomic Encyclopedia of Type Strains, Phase IV (KMG-IV): sequencing the most valuable type-strain genomes for metagenomic binning, comparative biology and taxonomic classification.</title>
        <authorList>
            <person name="Goeker M."/>
        </authorList>
    </citation>
    <scope>NUCLEOTIDE SEQUENCE [LARGE SCALE GENOMIC DNA]</scope>
    <source>
        <strain evidence="2 5">DSM 100021</strain>
    </source>
</reference>
<dbReference type="EMBL" id="MKIN01000024">
    <property type="protein sequence ID" value="OLP48076.1"/>
    <property type="molecule type" value="Genomic_DNA"/>
</dbReference>
<dbReference type="Proteomes" id="UP000185598">
    <property type="component" value="Unassembled WGS sequence"/>
</dbReference>
<feature type="transmembrane region" description="Helical" evidence="1">
    <location>
        <begin position="95"/>
        <end position="114"/>
    </location>
</feature>
<dbReference type="RefSeq" id="WP_139310772.1">
    <property type="nucleotide sequence ID" value="NZ_JACIED010000002.1"/>
</dbReference>
<dbReference type="STRING" id="887144.BJF91_07920"/>
<accession>A0A1Q9A0Q5</accession>
<reference evidence="3 4" key="1">
    <citation type="submission" date="2016-09" db="EMBL/GenBank/DDBJ databases">
        <title>Rhizobium oryziradicis sp. nov., isolated from the root of rice.</title>
        <authorList>
            <person name="Zhao J."/>
            <person name="Zhang X."/>
        </authorList>
    </citation>
    <scope>NUCLEOTIDE SEQUENCE [LARGE SCALE GENOMIC DNA]</scope>
    <source>
        <strain evidence="3 4">14971</strain>
    </source>
</reference>
<dbReference type="Proteomes" id="UP000544107">
    <property type="component" value="Unassembled WGS sequence"/>
</dbReference>
<dbReference type="AlphaFoldDB" id="A0A1Q9A0Q5"/>
<dbReference type="EMBL" id="JACIED010000002">
    <property type="protein sequence ID" value="MBB4007722.1"/>
    <property type="molecule type" value="Genomic_DNA"/>
</dbReference>
<gene>
    <name evidence="3" type="ORF">BJF91_07920</name>
    <name evidence="2" type="ORF">GGQ71_001985</name>
</gene>
<sequence>MLCATAAVIVAGLLLRVYGYRIGLPFFCVKYGGSLLWGAMVYGLVASALSKIRPWPVAAASFALAVAVELSRLIHTPALDAFRLTLAGALLLGRIFSPWNILAYGLGIAAALIIDHILLLKRKSTDSQAADGKVGHS</sequence>